<organism evidence="2 3">
    <name type="scientific">Peredibacter starrii</name>
    <dbReference type="NCBI Taxonomy" id="28202"/>
    <lineage>
        <taxon>Bacteria</taxon>
        <taxon>Pseudomonadati</taxon>
        <taxon>Bdellovibrionota</taxon>
        <taxon>Bacteriovoracia</taxon>
        <taxon>Bacteriovoracales</taxon>
        <taxon>Bacteriovoracaceae</taxon>
        <taxon>Peredibacter</taxon>
    </lineage>
</organism>
<feature type="chain" id="PRO_5043590048" evidence="1">
    <location>
        <begin position="16"/>
        <end position="271"/>
    </location>
</feature>
<dbReference type="EMBL" id="CP139487">
    <property type="protein sequence ID" value="WPU65020.1"/>
    <property type="molecule type" value="Genomic_DNA"/>
</dbReference>
<evidence type="ECO:0000256" key="1">
    <source>
        <dbReference type="SAM" id="SignalP"/>
    </source>
</evidence>
<gene>
    <name evidence="2" type="ORF">SOO65_20190</name>
</gene>
<reference evidence="2 3" key="1">
    <citation type="submission" date="2023-11" db="EMBL/GenBank/DDBJ databases">
        <title>Peredibacter starrii A3.12.</title>
        <authorList>
            <person name="Mitchell R.J."/>
        </authorList>
    </citation>
    <scope>NUCLEOTIDE SEQUENCE [LARGE SCALE GENOMIC DNA]</scope>
    <source>
        <strain evidence="2 3">A3.12</strain>
    </source>
</reference>
<sequence length="271" mass="30886">MILFLVLFLTGMVQADAPHYWNQLTEIKDRHEFYANNENIVKPKDSWQTLFSVAYTDRELHQMKDCVYYRVPGVEAGMLKIKTVSALESCDKHILEPGEKDWSGIKSLQFSTSADSLQLSMSLPEYRSEKWALEIQNKFVKPTPKMHSSSVDAKAPRMIYLAPKKDLPFKFEATVLKAGTLCHDINEDCEEVKPSICSQCPEGWYEIPNGCSKGPKYCGRQVCGLKNQPACRRGMEWQRSEGPFECRVDSSFAYCAKGLQVHCEGKLAYCR</sequence>
<dbReference type="KEGG" id="psti:SOO65_20190"/>
<dbReference type="RefSeq" id="WP_321394925.1">
    <property type="nucleotide sequence ID" value="NZ_CP139487.1"/>
</dbReference>
<proteinExistence type="predicted"/>
<dbReference type="AlphaFoldDB" id="A0AAX4HNW9"/>
<evidence type="ECO:0000313" key="2">
    <source>
        <dbReference type="EMBL" id="WPU65020.1"/>
    </source>
</evidence>
<keyword evidence="1" id="KW-0732">Signal</keyword>
<evidence type="ECO:0000313" key="3">
    <source>
        <dbReference type="Proteomes" id="UP001324634"/>
    </source>
</evidence>
<name>A0AAX4HNW9_9BACT</name>
<accession>A0AAX4HNW9</accession>
<dbReference type="Proteomes" id="UP001324634">
    <property type="component" value="Chromosome"/>
</dbReference>
<keyword evidence="3" id="KW-1185">Reference proteome</keyword>
<protein>
    <submittedName>
        <fullName evidence="2">Uncharacterized protein</fullName>
    </submittedName>
</protein>
<feature type="signal peptide" evidence="1">
    <location>
        <begin position="1"/>
        <end position="15"/>
    </location>
</feature>